<keyword evidence="1 3" id="KW-0732">Signal</keyword>
<organism evidence="5 6">
    <name type="scientific">Eragrostis curvula</name>
    <name type="common">weeping love grass</name>
    <dbReference type="NCBI Taxonomy" id="38414"/>
    <lineage>
        <taxon>Eukaryota</taxon>
        <taxon>Viridiplantae</taxon>
        <taxon>Streptophyta</taxon>
        <taxon>Embryophyta</taxon>
        <taxon>Tracheophyta</taxon>
        <taxon>Spermatophyta</taxon>
        <taxon>Magnoliopsida</taxon>
        <taxon>Liliopsida</taxon>
        <taxon>Poales</taxon>
        <taxon>Poaceae</taxon>
        <taxon>PACMAD clade</taxon>
        <taxon>Chloridoideae</taxon>
        <taxon>Eragrostideae</taxon>
        <taxon>Eragrostidinae</taxon>
        <taxon>Eragrostis</taxon>
    </lineage>
</organism>
<feature type="non-terminal residue" evidence="5">
    <location>
        <position position="1"/>
    </location>
</feature>
<accession>A0A5J9T661</accession>
<dbReference type="Gene3D" id="3.30.430.20">
    <property type="entry name" value="Gnk2 domain, C-X8-C-X2-C motif"/>
    <property type="match status" value="2"/>
</dbReference>
<dbReference type="Pfam" id="PF01657">
    <property type="entry name" value="Stress-antifung"/>
    <property type="match status" value="2"/>
</dbReference>
<reference evidence="5 6" key="1">
    <citation type="journal article" date="2019" name="Sci. Rep.">
        <title>A high-quality genome of Eragrostis curvula grass provides insights into Poaceae evolution and supports new strategies to enhance forage quality.</title>
        <authorList>
            <person name="Carballo J."/>
            <person name="Santos B.A.C.M."/>
            <person name="Zappacosta D."/>
            <person name="Garbus I."/>
            <person name="Selva J.P."/>
            <person name="Gallo C.A."/>
            <person name="Diaz A."/>
            <person name="Albertini E."/>
            <person name="Caccamo M."/>
            <person name="Echenique V."/>
        </authorList>
    </citation>
    <scope>NUCLEOTIDE SEQUENCE [LARGE SCALE GENOMIC DNA]</scope>
    <source>
        <strain evidence="6">cv. Victoria</strain>
        <tissue evidence="5">Leaf</tissue>
    </source>
</reference>
<feature type="chain" id="PRO_5023915782" description="Gnk2-homologous domain-containing protein" evidence="3">
    <location>
        <begin position="27"/>
        <end position="254"/>
    </location>
</feature>
<evidence type="ECO:0000256" key="2">
    <source>
        <dbReference type="ARBA" id="ARBA00022737"/>
    </source>
</evidence>
<gene>
    <name evidence="5" type="ORF">EJB05_49945</name>
</gene>
<sequence>MDCHRLRRLAVMLVVLAVACSLRADASDDPYQPEWRVCTPRGGFTHESPYDKNLNALFNMVSYDAVDNSGLLINATVGKPNDVAFGVAMCFQDSNWADCVRCLDLAPSYATRACPYNRTVALLFNDCIIRYSDENFFSTVTDPDSRVGIVSTAYLNSSVVVEARRQMLNKLVEEALASEPLWAYGNTTHKDGRRVYGLVQCRRDLSQDECRTCLTNFVEYVLKNFPNNTDGSFKSISCFVKYLTGANSAPGSTR</sequence>
<protein>
    <recommendedName>
        <fullName evidence="4">Gnk2-homologous domain-containing protein</fullName>
    </recommendedName>
</protein>
<dbReference type="AlphaFoldDB" id="A0A5J9T661"/>
<evidence type="ECO:0000256" key="3">
    <source>
        <dbReference type="SAM" id="SignalP"/>
    </source>
</evidence>
<keyword evidence="2" id="KW-0677">Repeat</keyword>
<dbReference type="PANTHER" id="PTHR32099">
    <property type="entry name" value="CYSTEINE-RICH REPEAT SECRETORY PROTEIN"/>
    <property type="match status" value="1"/>
</dbReference>
<comment type="caution">
    <text evidence="5">The sequence shown here is derived from an EMBL/GenBank/DDBJ whole genome shotgun (WGS) entry which is preliminary data.</text>
</comment>
<dbReference type="Gramene" id="TVU06717">
    <property type="protein sequence ID" value="TVU06717"/>
    <property type="gene ID" value="EJB05_49945"/>
</dbReference>
<dbReference type="EMBL" id="RWGY01000051">
    <property type="protein sequence ID" value="TVU06717.1"/>
    <property type="molecule type" value="Genomic_DNA"/>
</dbReference>
<dbReference type="PROSITE" id="PS51257">
    <property type="entry name" value="PROKAR_LIPOPROTEIN"/>
    <property type="match status" value="1"/>
</dbReference>
<dbReference type="Proteomes" id="UP000324897">
    <property type="component" value="Unassembled WGS sequence"/>
</dbReference>
<feature type="signal peptide" evidence="3">
    <location>
        <begin position="1"/>
        <end position="26"/>
    </location>
</feature>
<dbReference type="CDD" id="cd23509">
    <property type="entry name" value="Gnk2-like"/>
    <property type="match status" value="2"/>
</dbReference>
<dbReference type="OrthoDB" id="696781at2759"/>
<name>A0A5J9T661_9POAL</name>
<dbReference type="InterPro" id="IPR002902">
    <property type="entry name" value="GNK2"/>
</dbReference>
<feature type="domain" description="Gnk2-homologous" evidence="4">
    <location>
        <begin position="32"/>
        <end position="136"/>
    </location>
</feature>
<evidence type="ECO:0000256" key="1">
    <source>
        <dbReference type="ARBA" id="ARBA00022729"/>
    </source>
</evidence>
<proteinExistence type="predicted"/>
<feature type="domain" description="Gnk2-homologous" evidence="4">
    <location>
        <begin position="142"/>
        <end position="247"/>
    </location>
</feature>
<dbReference type="PANTHER" id="PTHR32099:SF102">
    <property type="entry name" value="OS12G0608700 PROTEIN"/>
    <property type="match status" value="1"/>
</dbReference>
<dbReference type="PROSITE" id="PS51473">
    <property type="entry name" value="GNK2"/>
    <property type="match status" value="2"/>
</dbReference>
<keyword evidence="6" id="KW-1185">Reference proteome</keyword>
<dbReference type="InterPro" id="IPR038408">
    <property type="entry name" value="GNK2_sf"/>
</dbReference>
<evidence type="ECO:0000313" key="5">
    <source>
        <dbReference type="EMBL" id="TVU06717.1"/>
    </source>
</evidence>
<evidence type="ECO:0000313" key="6">
    <source>
        <dbReference type="Proteomes" id="UP000324897"/>
    </source>
</evidence>
<evidence type="ECO:0000259" key="4">
    <source>
        <dbReference type="PROSITE" id="PS51473"/>
    </source>
</evidence>